<gene>
    <name evidence="3" type="ORF">PISMIDRAFT_89931</name>
</gene>
<dbReference type="STRING" id="765257.A0A0C9YW52"/>
<protein>
    <submittedName>
        <fullName evidence="3">Uncharacterized protein</fullName>
    </submittedName>
</protein>
<feature type="compositionally biased region" description="Polar residues" evidence="2">
    <location>
        <begin position="235"/>
        <end position="247"/>
    </location>
</feature>
<dbReference type="HOGENOM" id="CLU_032495_0_0_1"/>
<keyword evidence="1" id="KW-0175">Coiled coil</keyword>
<dbReference type="OrthoDB" id="3358418at2759"/>
<keyword evidence="4" id="KW-1185">Reference proteome</keyword>
<evidence type="ECO:0000313" key="3">
    <source>
        <dbReference type="EMBL" id="KIK29325.1"/>
    </source>
</evidence>
<evidence type="ECO:0000256" key="1">
    <source>
        <dbReference type="SAM" id="Coils"/>
    </source>
</evidence>
<reference evidence="4" key="2">
    <citation type="submission" date="2015-01" db="EMBL/GenBank/DDBJ databases">
        <title>Evolutionary Origins and Diversification of the Mycorrhizal Mutualists.</title>
        <authorList>
            <consortium name="DOE Joint Genome Institute"/>
            <consortium name="Mycorrhizal Genomics Consortium"/>
            <person name="Kohler A."/>
            <person name="Kuo A."/>
            <person name="Nagy L.G."/>
            <person name="Floudas D."/>
            <person name="Copeland A."/>
            <person name="Barry K.W."/>
            <person name="Cichocki N."/>
            <person name="Veneault-Fourrey C."/>
            <person name="LaButti K."/>
            <person name="Lindquist E.A."/>
            <person name="Lipzen A."/>
            <person name="Lundell T."/>
            <person name="Morin E."/>
            <person name="Murat C."/>
            <person name="Riley R."/>
            <person name="Ohm R."/>
            <person name="Sun H."/>
            <person name="Tunlid A."/>
            <person name="Henrissat B."/>
            <person name="Grigoriev I.V."/>
            <person name="Hibbett D.S."/>
            <person name="Martin F."/>
        </authorList>
    </citation>
    <scope>NUCLEOTIDE SEQUENCE [LARGE SCALE GENOMIC DNA]</scope>
    <source>
        <strain evidence="4">441</strain>
    </source>
</reference>
<feature type="region of interest" description="Disordered" evidence="2">
    <location>
        <begin position="166"/>
        <end position="273"/>
    </location>
</feature>
<accession>A0A0C9YW52</accession>
<dbReference type="Proteomes" id="UP000054018">
    <property type="component" value="Unassembled WGS sequence"/>
</dbReference>
<reference evidence="3 4" key="1">
    <citation type="submission" date="2014-04" db="EMBL/GenBank/DDBJ databases">
        <authorList>
            <consortium name="DOE Joint Genome Institute"/>
            <person name="Kuo A."/>
            <person name="Kohler A."/>
            <person name="Costa M.D."/>
            <person name="Nagy L.G."/>
            <person name="Floudas D."/>
            <person name="Copeland A."/>
            <person name="Barry K.W."/>
            <person name="Cichocki N."/>
            <person name="Veneault-Fourrey C."/>
            <person name="LaButti K."/>
            <person name="Lindquist E.A."/>
            <person name="Lipzen A."/>
            <person name="Lundell T."/>
            <person name="Morin E."/>
            <person name="Murat C."/>
            <person name="Sun H."/>
            <person name="Tunlid A."/>
            <person name="Henrissat B."/>
            <person name="Grigoriev I.V."/>
            <person name="Hibbett D.S."/>
            <person name="Martin F."/>
            <person name="Nordberg H.P."/>
            <person name="Cantor M.N."/>
            <person name="Hua S.X."/>
        </authorList>
    </citation>
    <scope>NUCLEOTIDE SEQUENCE [LARGE SCALE GENOMIC DNA]</scope>
    <source>
        <strain evidence="3 4">441</strain>
    </source>
</reference>
<name>A0A0C9YW52_9AGAM</name>
<feature type="compositionally biased region" description="Polar residues" evidence="2">
    <location>
        <begin position="18"/>
        <end position="38"/>
    </location>
</feature>
<dbReference type="AlphaFoldDB" id="A0A0C9YW52"/>
<evidence type="ECO:0000256" key="2">
    <source>
        <dbReference type="SAM" id="MobiDB-lite"/>
    </source>
</evidence>
<feature type="coiled-coil region" evidence="1">
    <location>
        <begin position="108"/>
        <end position="137"/>
    </location>
</feature>
<dbReference type="EMBL" id="KN833690">
    <property type="protein sequence ID" value="KIK29325.1"/>
    <property type="molecule type" value="Genomic_DNA"/>
</dbReference>
<proteinExistence type="predicted"/>
<organism evidence="3 4">
    <name type="scientific">Pisolithus microcarpus 441</name>
    <dbReference type="NCBI Taxonomy" id="765257"/>
    <lineage>
        <taxon>Eukaryota</taxon>
        <taxon>Fungi</taxon>
        <taxon>Dikarya</taxon>
        <taxon>Basidiomycota</taxon>
        <taxon>Agaricomycotina</taxon>
        <taxon>Agaricomycetes</taxon>
        <taxon>Agaricomycetidae</taxon>
        <taxon>Boletales</taxon>
        <taxon>Sclerodermatineae</taxon>
        <taxon>Pisolithaceae</taxon>
        <taxon>Pisolithus</taxon>
    </lineage>
</organism>
<evidence type="ECO:0000313" key="4">
    <source>
        <dbReference type="Proteomes" id="UP000054018"/>
    </source>
</evidence>
<feature type="region of interest" description="Disordered" evidence="2">
    <location>
        <begin position="16"/>
        <end position="42"/>
    </location>
</feature>
<sequence>MPTSELSDALNPYYAQSRPRQSHASATGQLVQPASQQHIPHHGGLELPCEIQYHSAYLKPCSNRPSSSSRPSTQTGRVTAVQELLRFLASTREACEIERRRRATWERETEAKHALQKAEMERRILELQQEVTALRACLPSCQFTPSGGPPTSNSTSELRSLHPGISSSLIQQPTPLTPTRAHPSSSAMGYPVATPLPPHPFPNTEMAEASGSASTLASPVLPSTRFVNVDPSPPNGSNIPRGKSTTLSDSDEDNSDASSSFPQHRLRRKNHHDNRCLTIQHAIRNHLLRVMHLDSDKQLPDSHLEGTPLGPDEPVRFVWDKTPKQSVHNSRMKERVLKDLKANRHIYKHVPDREFGKKFLEAAFDQAFVTLRQKFKSQRDVSVAKAHRKREDMKAMRARRLSRRKIKLGNRSEVRNQMTVFEHVTFDGALQLDCMSSEESEVEEDPASGTRTVVLRIRGCPWRSLRLQRFFDILDREGKVASAQKPRRGVGRKERYRGPSKERFLLPPKGVASWMVSKRWMMMIQASRSEVLDKLKDVIVDTDGFDWNQVPHMSVESDDEGWAEHIGDEMEHYTLHTDSVVSSSLENALSSAC</sequence>